<keyword evidence="1" id="KW-1133">Transmembrane helix</keyword>
<protein>
    <submittedName>
        <fullName evidence="3">Uncharacterized protein</fullName>
    </submittedName>
</protein>
<dbReference type="Proteomes" id="UP000177354">
    <property type="component" value="Unassembled WGS sequence"/>
</dbReference>
<evidence type="ECO:0000256" key="1">
    <source>
        <dbReference type="SAM" id="Phobius"/>
    </source>
</evidence>
<comment type="caution">
    <text evidence="3">The sequence shown here is derived from an EMBL/GenBank/DDBJ whole genome shotgun (WGS) entry which is preliminary data.</text>
</comment>
<feature type="signal peptide" evidence="2">
    <location>
        <begin position="1"/>
        <end position="22"/>
    </location>
</feature>
<sequence length="425" mass="46137">MRKILILLLINSFFLFPDKIIAADPTVSDSCTWTLSDKSGKTGPPFELEIGKPTKLNVTVKVNNSKPGDQFKVYVSTSFSSFTDTADSNGSVSGAFYFNPGQTNSNIILKVDDPKSTLNPICQYLLSSGDWFSQPTPTPQKRAECELLVVPNINIKPESEIKIRGKITNASGLGDYEIICLSNKGPLCNLKIAGEINKSFTNATVENQTNVKTFTFNIGRNWPEGNYNAIANVIIKDSFISSIPVSCSVSYNIPNGIIVSPTPLPSPTDAPVCKDCGAGKIPCTANECMNCSQCRPDDTPIPPYPSLAPLCDQLPAMEGFRSACWDCLNQKGKIWTAIGCVPTDLGAFLSEYVFKYGIGFAGGIAFLYFIYGAFIFMTSGGTPERIGMAKEIIMSSLLGLFLIIFSVFLLKIIGVDILRLPGFSY</sequence>
<reference evidence="3 4" key="1">
    <citation type="journal article" date="2016" name="Nat. Commun.">
        <title>Thousands of microbial genomes shed light on interconnected biogeochemical processes in an aquifer system.</title>
        <authorList>
            <person name="Anantharaman K."/>
            <person name="Brown C.T."/>
            <person name="Hug L.A."/>
            <person name="Sharon I."/>
            <person name="Castelle C.J."/>
            <person name="Probst A.J."/>
            <person name="Thomas B.C."/>
            <person name="Singh A."/>
            <person name="Wilkins M.J."/>
            <person name="Karaoz U."/>
            <person name="Brodie E.L."/>
            <person name="Williams K.H."/>
            <person name="Hubbard S.S."/>
            <person name="Banfield J.F."/>
        </authorList>
    </citation>
    <scope>NUCLEOTIDE SEQUENCE [LARGE SCALE GENOMIC DNA]</scope>
</reference>
<organism evidence="3 4">
    <name type="scientific">Candidatus Gottesmanbacteria bacterium RIFCSPHIGHO2_01_FULL_40_15</name>
    <dbReference type="NCBI Taxonomy" id="1798376"/>
    <lineage>
        <taxon>Bacteria</taxon>
        <taxon>Candidatus Gottesmaniibacteriota</taxon>
    </lineage>
</organism>
<evidence type="ECO:0000256" key="2">
    <source>
        <dbReference type="SAM" id="SignalP"/>
    </source>
</evidence>
<feature type="transmembrane region" description="Helical" evidence="1">
    <location>
        <begin position="356"/>
        <end position="376"/>
    </location>
</feature>
<proteinExistence type="predicted"/>
<gene>
    <name evidence="3" type="ORF">A2777_00645</name>
</gene>
<dbReference type="EMBL" id="MFJF01000007">
    <property type="protein sequence ID" value="OGG07901.1"/>
    <property type="molecule type" value="Genomic_DNA"/>
</dbReference>
<feature type="transmembrane region" description="Helical" evidence="1">
    <location>
        <begin position="397"/>
        <end position="418"/>
    </location>
</feature>
<keyword evidence="1" id="KW-0812">Transmembrane</keyword>
<evidence type="ECO:0000313" key="3">
    <source>
        <dbReference type="EMBL" id="OGG07901.1"/>
    </source>
</evidence>
<dbReference type="AlphaFoldDB" id="A0A1F5Z640"/>
<evidence type="ECO:0000313" key="4">
    <source>
        <dbReference type="Proteomes" id="UP000177354"/>
    </source>
</evidence>
<feature type="chain" id="PRO_5009522829" evidence="2">
    <location>
        <begin position="23"/>
        <end position="425"/>
    </location>
</feature>
<accession>A0A1F5Z640</accession>
<keyword evidence="1" id="KW-0472">Membrane</keyword>
<name>A0A1F5Z640_9BACT</name>
<keyword evidence="2" id="KW-0732">Signal</keyword>